<feature type="compositionally biased region" description="Acidic residues" evidence="1">
    <location>
        <begin position="110"/>
        <end position="119"/>
    </location>
</feature>
<feature type="non-terminal residue" evidence="2">
    <location>
        <position position="198"/>
    </location>
</feature>
<organism evidence="2 3">
    <name type="scientific">Colocasia esculenta</name>
    <name type="common">Wild taro</name>
    <name type="synonym">Arum esculentum</name>
    <dbReference type="NCBI Taxonomy" id="4460"/>
    <lineage>
        <taxon>Eukaryota</taxon>
        <taxon>Viridiplantae</taxon>
        <taxon>Streptophyta</taxon>
        <taxon>Embryophyta</taxon>
        <taxon>Tracheophyta</taxon>
        <taxon>Spermatophyta</taxon>
        <taxon>Magnoliopsida</taxon>
        <taxon>Liliopsida</taxon>
        <taxon>Araceae</taxon>
        <taxon>Aroideae</taxon>
        <taxon>Colocasieae</taxon>
        <taxon>Colocasia</taxon>
    </lineage>
</organism>
<comment type="caution">
    <text evidence="2">The sequence shown here is derived from an EMBL/GenBank/DDBJ whole genome shotgun (WGS) entry which is preliminary data.</text>
</comment>
<reference evidence="2" key="1">
    <citation type="submission" date="2017-07" db="EMBL/GenBank/DDBJ databases">
        <title>Taro Niue Genome Assembly and Annotation.</title>
        <authorList>
            <person name="Atibalentja N."/>
            <person name="Keating K."/>
            <person name="Fields C.J."/>
        </authorList>
    </citation>
    <scope>NUCLEOTIDE SEQUENCE</scope>
    <source>
        <strain evidence="2">Niue_2</strain>
        <tissue evidence="2">Leaf</tissue>
    </source>
</reference>
<dbReference type="AlphaFoldDB" id="A0A843VSK2"/>
<gene>
    <name evidence="2" type="ORF">Taro_029196</name>
</gene>
<sequence>IEPLYEVLKVVDGDRRPSIGLVYAKLEAAKKKIREVLPRHAHLVLDVVDDRWDRQMSRDLHMAAYYLHPAYHYAHELAYEDDLTAAFTRVVERLSRSPVARATTERGEYELDEEADDPEDPPRPNTFLARAVAEATTEEEGDHGNVGQPYSPRYEIDPEAEVDLLADIQLEHVQRTIGGGHGNDDDDFERTPPSTFQS</sequence>
<evidence type="ECO:0000313" key="3">
    <source>
        <dbReference type="Proteomes" id="UP000652761"/>
    </source>
</evidence>
<evidence type="ECO:0000313" key="2">
    <source>
        <dbReference type="EMBL" id="MQL96520.1"/>
    </source>
</evidence>
<dbReference type="EMBL" id="NMUH01001924">
    <property type="protein sequence ID" value="MQL96520.1"/>
    <property type="molecule type" value="Genomic_DNA"/>
</dbReference>
<dbReference type="Proteomes" id="UP000652761">
    <property type="component" value="Unassembled WGS sequence"/>
</dbReference>
<feature type="region of interest" description="Disordered" evidence="1">
    <location>
        <begin position="173"/>
        <end position="198"/>
    </location>
</feature>
<dbReference type="InterPro" id="IPR012337">
    <property type="entry name" value="RNaseH-like_sf"/>
</dbReference>
<evidence type="ECO:0000256" key="1">
    <source>
        <dbReference type="SAM" id="MobiDB-lite"/>
    </source>
</evidence>
<keyword evidence="3" id="KW-1185">Reference proteome</keyword>
<feature type="region of interest" description="Disordered" evidence="1">
    <location>
        <begin position="97"/>
        <end position="158"/>
    </location>
</feature>
<accession>A0A843VSK2</accession>
<feature type="non-terminal residue" evidence="2">
    <location>
        <position position="1"/>
    </location>
</feature>
<name>A0A843VSK2_COLES</name>
<protein>
    <submittedName>
        <fullName evidence="2">Uncharacterized protein</fullName>
    </submittedName>
</protein>
<proteinExistence type="predicted"/>
<dbReference type="SUPFAM" id="SSF53098">
    <property type="entry name" value="Ribonuclease H-like"/>
    <property type="match status" value="1"/>
</dbReference>